<protein>
    <submittedName>
        <fullName evidence="3">Uncharacterized protein</fullName>
    </submittedName>
</protein>
<keyword evidence="4" id="KW-1185">Reference proteome</keyword>
<accession>A0A0H2SD66</accession>
<organism evidence="3 4">
    <name type="scientific">Schizopora paradoxa</name>
    <dbReference type="NCBI Taxonomy" id="27342"/>
    <lineage>
        <taxon>Eukaryota</taxon>
        <taxon>Fungi</taxon>
        <taxon>Dikarya</taxon>
        <taxon>Basidiomycota</taxon>
        <taxon>Agaricomycotina</taxon>
        <taxon>Agaricomycetes</taxon>
        <taxon>Hymenochaetales</taxon>
        <taxon>Schizoporaceae</taxon>
        <taxon>Schizopora</taxon>
    </lineage>
</organism>
<proteinExistence type="predicted"/>
<evidence type="ECO:0000313" key="3">
    <source>
        <dbReference type="EMBL" id="KLO19698.1"/>
    </source>
</evidence>
<keyword evidence="2" id="KW-0812">Transmembrane</keyword>
<dbReference type="Proteomes" id="UP000053477">
    <property type="component" value="Unassembled WGS sequence"/>
</dbReference>
<reference evidence="3 4" key="1">
    <citation type="submission" date="2015-04" db="EMBL/GenBank/DDBJ databases">
        <title>Complete genome sequence of Schizopora paradoxa KUC8140, a cosmopolitan wood degrader in East Asia.</title>
        <authorList>
            <consortium name="DOE Joint Genome Institute"/>
            <person name="Min B."/>
            <person name="Park H."/>
            <person name="Jang Y."/>
            <person name="Kim J.-J."/>
            <person name="Kim K.H."/>
            <person name="Pangilinan J."/>
            <person name="Lipzen A."/>
            <person name="Riley R."/>
            <person name="Grigoriev I.V."/>
            <person name="Spatafora J.W."/>
            <person name="Choi I.-G."/>
        </authorList>
    </citation>
    <scope>NUCLEOTIDE SEQUENCE [LARGE SCALE GENOMIC DNA]</scope>
    <source>
        <strain evidence="3 4">KUC8140</strain>
    </source>
</reference>
<sequence length="233" mass="24854">MEATLAEIAKTSSTVALSGDPSASSLIREMNSSNQPNNSSTHGASSTTRIGAKHPVQPTSRQSVTATASFTVIESSNPSSAPAAHPSRSSFFKRHVLVAEVFIVVGVVVTLITIAVVVFVRRRRAASKKKNPSYQSGNIEPLSLAPRGTSFASRFVGSFRTNRRALTTNSLTTITSTADGSVETFSDNLPPYTTTLPTNTTITPFIISSDMSQFQMNQLGAKSRRDIGPRVHP</sequence>
<feature type="region of interest" description="Disordered" evidence="1">
    <location>
        <begin position="16"/>
        <end position="64"/>
    </location>
</feature>
<feature type="compositionally biased region" description="Polar residues" evidence="1">
    <location>
        <begin position="16"/>
        <end position="49"/>
    </location>
</feature>
<keyword evidence="2" id="KW-1133">Transmembrane helix</keyword>
<evidence type="ECO:0000256" key="2">
    <source>
        <dbReference type="SAM" id="Phobius"/>
    </source>
</evidence>
<dbReference type="AlphaFoldDB" id="A0A0H2SD66"/>
<name>A0A0H2SD66_9AGAM</name>
<feature type="transmembrane region" description="Helical" evidence="2">
    <location>
        <begin position="96"/>
        <end position="120"/>
    </location>
</feature>
<evidence type="ECO:0000313" key="4">
    <source>
        <dbReference type="Proteomes" id="UP000053477"/>
    </source>
</evidence>
<evidence type="ECO:0000256" key="1">
    <source>
        <dbReference type="SAM" id="MobiDB-lite"/>
    </source>
</evidence>
<keyword evidence="2" id="KW-0472">Membrane</keyword>
<dbReference type="EMBL" id="KQ085885">
    <property type="protein sequence ID" value="KLO19698.1"/>
    <property type="molecule type" value="Genomic_DNA"/>
</dbReference>
<gene>
    <name evidence="3" type="ORF">SCHPADRAFT_935186</name>
</gene>
<dbReference type="InParanoid" id="A0A0H2SD66"/>